<dbReference type="RefSeq" id="WP_028310162.1">
    <property type="nucleotide sequence ID" value="NZ_AXWS01000007.1"/>
</dbReference>
<protein>
    <submittedName>
        <fullName evidence="3">TPM domain-containing protein</fullName>
    </submittedName>
</protein>
<dbReference type="Gene3D" id="3.10.310.50">
    <property type="match status" value="1"/>
</dbReference>
<evidence type="ECO:0000259" key="1">
    <source>
        <dbReference type="Pfam" id="PF04536"/>
    </source>
</evidence>
<organism evidence="2 3">
    <name type="scientific">Derxia gummosa DSM 723</name>
    <dbReference type="NCBI Taxonomy" id="1121388"/>
    <lineage>
        <taxon>Bacteria</taxon>
        <taxon>Pseudomonadati</taxon>
        <taxon>Pseudomonadota</taxon>
        <taxon>Betaproteobacteria</taxon>
        <taxon>Burkholderiales</taxon>
        <taxon>Alcaligenaceae</taxon>
        <taxon>Derxia</taxon>
    </lineage>
</organism>
<feature type="domain" description="TPM" evidence="1">
    <location>
        <begin position="24"/>
        <end position="145"/>
    </location>
</feature>
<dbReference type="PANTHER" id="PTHR30373">
    <property type="entry name" value="UPF0603 PROTEIN YGCG"/>
    <property type="match status" value="1"/>
</dbReference>
<keyword evidence="2" id="KW-1185">Reference proteome</keyword>
<name>A0A8B6X192_9BURK</name>
<dbReference type="AlphaFoldDB" id="A0A8B6X192"/>
<evidence type="ECO:0000313" key="2">
    <source>
        <dbReference type="Proteomes" id="UP000675920"/>
    </source>
</evidence>
<sequence>MTISRWRRLLRHLAWPSWRVRRALDAAVLDAIAASIAAGERRHEGELRFVIEGGLPLAELLAGTSPRARAAALFARLGVWDTERNTGVLVYVGLADRAVEIVADRGVAAAVGAARWAGICAAMQASFARADWRGGAEVGLGAIHDALAEVAPARPGNPNELPDRPVLL</sequence>
<dbReference type="Proteomes" id="UP000675920">
    <property type="component" value="Unplaced"/>
</dbReference>
<dbReference type="OrthoDB" id="5683663at2"/>
<evidence type="ECO:0000313" key="3">
    <source>
        <dbReference type="RefSeq" id="WP_028310162.1"/>
    </source>
</evidence>
<dbReference type="Pfam" id="PF04536">
    <property type="entry name" value="TPM_phosphatase"/>
    <property type="match status" value="1"/>
</dbReference>
<accession>A0A8B6X192</accession>
<dbReference type="InterPro" id="IPR007621">
    <property type="entry name" value="TPM_dom"/>
</dbReference>
<dbReference type="PANTHER" id="PTHR30373:SF8">
    <property type="entry name" value="BLL7265 PROTEIN"/>
    <property type="match status" value="1"/>
</dbReference>
<reference evidence="3" key="1">
    <citation type="submission" date="2025-08" db="UniProtKB">
        <authorList>
            <consortium name="RefSeq"/>
        </authorList>
    </citation>
    <scope>IDENTIFICATION</scope>
</reference>
<proteinExistence type="predicted"/>